<proteinExistence type="predicted"/>
<organism evidence="2 3">
    <name type="scientific">Thalassobacillus hwangdonensis</name>
    <dbReference type="NCBI Taxonomy" id="546108"/>
    <lineage>
        <taxon>Bacteria</taxon>
        <taxon>Bacillati</taxon>
        <taxon>Bacillota</taxon>
        <taxon>Bacilli</taxon>
        <taxon>Bacillales</taxon>
        <taxon>Bacillaceae</taxon>
        <taxon>Thalassobacillus</taxon>
    </lineage>
</organism>
<evidence type="ECO:0000313" key="2">
    <source>
        <dbReference type="EMBL" id="MFD1017737.1"/>
    </source>
</evidence>
<keyword evidence="1" id="KW-1133">Transmembrane helix</keyword>
<comment type="caution">
    <text evidence="2">The sequence shown here is derived from an EMBL/GenBank/DDBJ whole genome shotgun (WGS) entry which is preliminary data.</text>
</comment>
<reference evidence="3" key="1">
    <citation type="journal article" date="2019" name="Int. J. Syst. Evol. Microbiol.">
        <title>The Global Catalogue of Microorganisms (GCM) 10K type strain sequencing project: providing services to taxonomists for standard genome sequencing and annotation.</title>
        <authorList>
            <consortium name="The Broad Institute Genomics Platform"/>
            <consortium name="The Broad Institute Genome Sequencing Center for Infectious Disease"/>
            <person name="Wu L."/>
            <person name="Ma J."/>
        </authorList>
    </citation>
    <scope>NUCLEOTIDE SEQUENCE [LARGE SCALE GENOMIC DNA]</scope>
    <source>
        <strain evidence="3">CCUG 56607</strain>
    </source>
</reference>
<name>A0ABW3KV48_9BACI</name>
<dbReference type="InterPro" id="IPR021359">
    <property type="entry name" value="DUF2812"/>
</dbReference>
<sequence>MKKRTKYIMNNGLAFSENSDMEKLGALAKEGWIFERISSFGFTYKLKRGKPQQVQYSIDYQKNPDEEYFSYFEEAGWTHIDSSVDYIHIFQGAEDAIPLYSDKETMKQKYSSAKKMSGLLAFPALLVLLALFFIRFLSVNGTLPAIAGDISVGLMMIVFIVLVFSGMPYAAYLWRLFKMK</sequence>
<keyword evidence="1" id="KW-0812">Transmembrane</keyword>
<keyword evidence="3" id="KW-1185">Reference proteome</keyword>
<keyword evidence="1" id="KW-0472">Membrane</keyword>
<feature type="transmembrane region" description="Helical" evidence="1">
    <location>
        <begin position="150"/>
        <end position="174"/>
    </location>
</feature>
<evidence type="ECO:0000313" key="3">
    <source>
        <dbReference type="Proteomes" id="UP001596990"/>
    </source>
</evidence>
<evidence type="ECO:0000256" key="1">
    <source>
        <dbReference type="SAM" id="Phobius"/>
    </source>
</evidence>
<dbReference type="Proteomes" id="UP001596990">
    <property type="component" value="Unassembled WGS sequence"/>
</dbReference>
<gene>
    <name evidence="2" type="ORF">ACFQ2J_00885</name>
</gene>
<protein>
    <submittedName>
        <fullName evidence="2">DUF2812 domain-containing protein</fullName>
    </submittedName>
</protein>
<dbReference type="RefSeq" id="WP_386055708.1">
    <property type="nucleotide sequence ID" value="NZ_JBHTKL010000001.1"/>
</dbReference>
<accession>A0ABW3KV48</accession>
<feature type="transmembrane region" description="Helical" evidence="1">
    <location>
        <begin position="116"/>
        <end position="138"/>
    </location>
</feature>
<dbReference type="EMBL" id="JBHTKL010000001">
    <property type="protein sequence ID" value="MFD1017737.1"/>
    <property type="molecule type" value="Genomic_DNA"/>
</dbReference>
<dbReference type="Pfam" id="PF11193">
    <property type="entry name" value="DUF2812"/>
    <property type="match status" value="1"/>
</dbReference>